<accession>A0A0K1Q0Z3</accession>
<dbReference type="EMBL" id="CP012333">
    <property type="protein sequence ID" value="AKU99291.1"/>
    <property type="molecule type" value="Genomic_DNA"/>
</dbReference>
<feature type="chain" id="PRO_5005466415" description="Lipoprotein" evidence="1">
    <location>
        <begin position="29"/>
        <end position="239"/>
    </location>
</feature>
<dbReference type="KEGG" id="llu:AKJ09_05955"/>
<reference evidence="2 3" key="1">
    <citation type="submission" date="2015-08" db="EMBL/GenBank/DDBJ databases">
        <authorList>
            <person name="Babu N.S."/>
            <person name="Beckwith C.J."/>
            <person name="Beseler K.G."/>
            <person name="Brison A."/>
            <person name="Carone J.V."/>
            <person name="Caskin T.P."/>
            <person name="Diamond M."/>
            <person name="Durham M.E."/>
            <person name="Foxe J.M."/>
            <person name="Go M."/>
            <person name="Henderson B.A."/>
            <person name="Jones I.B."/>
            <person name="McGettigan J.A."/>
            <person name="Micheletti S.J."/>
            <person name="Nasrallah M.E."/>
            <person name="Ortiz D."/>
            <person name="Piller C.R."/>
            <person name="Privatt S.R."/>
            <person name="Schneider S.L."/>
            <person name="Sharp S."/>
            <person name="Smith T.C."/>
            <person name="Stanton J.D."/>
            <person name="Ullery H.E."/>
            <person name="Wilson R.J."/>
            <person name="Serrano M.G."/>
            <person name="Buck G."/>
            <person name="Lee V."/>
            <person name="Wang Y."/>
            <person name="Carvalho R."/>
            <person name="Voegtly L."/>
            <person name="Shi R."/>
            <person name="Duckworth R."/>
            <person name="Johnson A."/>
            <person name="Loviza R."/>
            <person name="Walstead R."/>
            <person name="Shah Z."/>
            <person name="Kiflezghi M."/>
            <person name="Wade K."/>
            <person name="Ball S.L."/>
            <person name="Bradley K.W."/>
            <person name="Asai D.J."/>
            <person name="Bowman C.A."/>
            <person name="Russell D.A."/>
            <person name="Pope W.H."/>
            <person name="Jacobs-Sera D."/>
            <person name="Hendrix R.W."/>
            <person name="Hatfull G.F."/>
        </authorList>
    </citation>
    <scope>NUCLEOTIDE SEQUENCE [LARGE SCALE GENOMIC DNA]</scope>
    <source>
        <strain evidence="2 3">DSM 27648</strain>
    </source>
</reference>
<dbReference type="PROSITE" id="PS51257">
    <property type="entry name" value="PROKAR_LIPOPROTEIN"/>
    <property type="match status" value="1"/>
</dbReference>
<dbReference type="STRING" id="1391654.AKJ09_05955"/>
<dbReference type="RefSeq" id="WP_146650688.1">
    <property type="nucleotide sequence ID" value="NZ_CP012333.1"/>
</dbReference>
<dbReference type="Proteomes" id="UP000064967">
    <property type="component" value="Chromosome"/>
</dbReference>
<evidence type="ECO:0000313" key="3">
    <source>
        <dbReference type="Proteomes" id="UP000064967"/>
    </source>
</evidence>
<gene>
    <name evidence="2" type="ORF">AKJ09_05955</name>
</gene>
<keyword evidence="3" id="KW-1185">Reference proteome</keyword>
<evidence type="ECO:0000313" key="2">
    <source>
        <dbReference type="EMBL" id="AKU99291.1"/>
    </source>
</evidence>
<organism evidence="2 3">
    <name type="scientific">Labilithrix luteola</name>
    <dbReference type="NCBI Taxonomy" id="1391654"/>
    <lineage>
        <taxon>Bacteria</taxon>
        <taxon>Pseudomonadati</taxon>
        <taxon>Myxococcota</taxon>
        <taxon>Polyangia</taxon>
        <taxon>Polyangiales</taxon>
        <taxon>Labilitrichaceae</taxon>
        <taxon>Labilithrix</taxon>
    </lineage>
</organism>
<dbReference type="OrthoDB" id="5497152at2"/>
<evidence type="ECO:0000256" key="1">
    <source>
        <dbReference type="SAM" id="SignalP"/>
    </source>
</evidence>
<proteinExistence type="predicted"/>
<dbReference type="AlphaFoldDB" id="A0A0K1Q0Z3"/>
<evidence type="ECO:0008006" key="4">
    <source>
        <dbReference type="Google" id="ProtNLM"/>
    </source>
</evidence>
<keyword evidence="1" id="KW-0732">Signal</keyword>
<name>A0A0K1Q0Z3_9BACT</name>
<sequence>MRTSPRFGFALVLTTAAIGLLASGCGNSDEPYKAAPAWSGRKPSLPTPPVLNAAPIKVGDSYTVAGASHQLRSRIHDKDVTKNAITLTGYIVQENITDAPSCAIHKVGKKDADDCVSEIPSFWIADEKGAGPDKPRIRVLGWAKNFATVHDAMEKYNKLKEVKDPAKDLVKDEVWSVDVPFPLPAKDAKVKITGKYGFTFSKASTGLVSDPVNGVLTYEKMEVVEPAADKVAFKNPPAK</sequence>
<protein>
    <recommendedName>
        <fullName evidence="4">Lipoprotein</fullName>
    </recommendedName>
</protein>
<feature type="signal peptide" evidence="1">
    <location>
        <begin position="1"/>
        <end position="28"/>
    </location>
</feature>